<evidence type="ECO:0000313" key="1">
    <source>
        <dbReference type="EMBL" id="SVB89169.1"/>
    </source>
</evidence>
<feature type="non-terminal residue" evidence="1">
    <location>
        <position position="1"/>
    </location>
</feature>
<dbReference type="EMBL" id="UINC01062491">
    <property type="protein sequence ID" value="SVB89169.1"/>
    <property type="molecule type" value="Genomic_DNA"/>
</dbReference>
<feature type="non-terminal residue" evidence="1">
    <location>
        <position position="155"/>
    </location>
</feature>
<sequence>VDELKSRFDALFIFVSQVEYSRTHPIRVVQACKSLVGINPKNPPIVFLKWLERYLKGFKPGFNKPALKINTTSPEIITYSHLKNLIVDKKEKEAHDYLGYLLQIAGPNHIAEYLVELAASKSSGSLLFCWSAMRSIQFVGEQDGYPILYHCISRL</sequence>
<protein>
    <submittedName>
        <fullName evidence="1">Uncharacterized protein</fullName>
    </submittedName>
</protein>
<organism evidence="1">
    <name type="scientific">marine metagenome</name>
    <dbReference type="NCBI Taxonomy" id="408172"/>
    <lineage>
        <taxon>unclassified sequences</taxon>
        <taxon>metagenomes</taxon>
        <taxon>ecological metagenomes</taxon>
    </lineage>
</organism>
<proteinExistence type="predicted"/>
<accession>A0A382HPM0</accession>
<reference evidence="1" key="1">
    <citation type="submission" date="2018-05" db="EMBL/GenBank/DDBJ databases">
        <authorList>
            <person name="Lanie J.A."/>
            <person name="Ng W.-L."/>
            <person name="Kazmierczak K.M."/>
            <person name="Andrzejewski T.M."/>
            <person name="Davidsen T.M."/>
            <person name="Wayne K.J."/>
            <person name="Tettelin H."/>
            <person name="Glass J.I."/>
            <person name="Rusch D."/>
            <person name="Podicherti R."/>
            <person name="Tsui H.-C.T."/>
            <person name="Winkler M.E."/>
        </authorList>
    </citation>
    <scope>NUCLEOTIDE SEQUENCE</scope>
</reference>
<name>A0A382HPM0_9ZZZZ</name>
<dbReference type="AlphaFoldDB" id="A0A382HPM0"/>
<gene>
    <name evidence="1" type="ORF">METZ01_LOCUS242023</name>
</gene>